<reference evidence="2" key="1">
    <citation type="submission" date="2022-11" db="UniProtKB">
        <authorList>
            <consortium name="WormBaseParasite"/>
        </authorList>
    </citation>
    <scope>IDENTIFICATION</scope>
</reference>
<evidence type="ECO:0000313" key="1">
    <source>
        <dbReference type="Proteomes" id="UP000887579"/>
    </source>
</evidence>
<dbReference type="Proteomes" id="UP000887579">
    <property type="component" value="Unplaced"/>
</dbReference>
<evidence type="ECO:0000313" key="2">
    <source>
        <dbReference type="WBParaSite" id="ES5_v2.g21155.t1"/>
    </source>
</evidence>
<accession>A0AC34FWP5</accession>
<proteinExistence type="predicted"/>
<dbReference type="WBParaSite" id="ES5_v2.g21155.t1">
    <property type="protein sequence ID" value="ES5_v2.g21155.t1"/>
    <property type="gene ID" value="ES5_v2.g21155"/>
</dbReference>
<sequence>KEPPSRPSSQESDHFDVEPPSRPSSQESDHFDVEPSSRPISRKIIESTSKKLQKSRKLVDYESSPENSMELKRRRSEVLFLPSKSRSPSVLEPSGDDILAKIMIPKSQRSVNIEELRDLEHRRIFDEKIYEMETSIIENSFKIKKTANEIKKIRRKKSDPEESYAIKEEDRIFSGASVSFQPLDIFGDDDKI</sequence>
<name>A0AC34FWP5_9BILA</name>
<organism evidence="1 2">
    <name type="scientific">Panagrolaimus sp. ES5</name>
    <dbReference type="NCBI Taxonomy" id="591445"/>
    <lineage>
        <taxon>Eukaryota</taxon>
        <taxon>Metazoa</taxon>
        <taxon>Ecdysozoa</taxon>
        <taxon>Nematoda</taxon>
        <taxon>Chromadorea</taxon>
        <taxon>Rhabditida</taxon>
        <taxon>Tylenchina</taxon>
        <taxon>Panagrolaimomorpha</taxon>
        <taxon>Panagrolaimoidea</taxon>
        <taxon>Panagrolaimidae</taxon>
        <taxon>Panagrolaimus</taxon>
    </lineage>
</organism>
<protein>
    <submittedName>
        <fullName evidence="2">Uncharacterized protein</fullName>
    </submittedName>
</protein>